<organism evidence="7 8">
    <name type="scientific">Candidatus Brevundimonas colombiensis</name>
    <dbReference type="NCBI Taxonomy" id="3121376"/>
    <lineage>
        <taxon>Bacteria</taxon>
        <taxon>Pseudomonadati</taxon>
        <taxon>Pseudomonadota</taxon>
        <taxon>Alphaproteobacteria</taxon>
        <taxon>Caulobacterales</taxon>
        <taxon>Caulobacteraceae</taxon>
        <taxon>Brevundimonas</taxon>
    </lineage>
</organism>
<evidence type="ECO:0000313" key="7">
    <source>
        <dbReference type="EMBL" id="WEK40095.1"/>
    </source>
</evidence>
<dbReference type="InterPro" id="IPR013325">
    <property type="entry name" value="RNA_pol_sigma_r2"/>
</dbReference>
<dbReference type="PANTHER" id="PTHR43133:SF63">
    <property type="entry name" value="RNA POLYMERASE SIGMA FACTOR FECI-RELATED"/>
    <property type="match status" value="1"/>
</dbReference>
<evidence type="ECO:0000259" key="5">
    <source>
        <dbReference type="Pfam" id="PF04542"/>
    </source>
</evidence>
<dbReference type="NCBIfam" id="TIGR02937">
    <property type="entry name" value="sigma70-ECF"/>
    <property type="match status" value="1"/>
</dbReference>
<dbReference type="Proteomes" id="UP001213664">
    <property type="component" value="Chromosome"/>
</dbReference>
<dbReference type="Pfam" id="PF08281">
    <property type="entry name" value="Sigma70_r4_2"/>
    <property type="match status" value="1"/>
</dbReference>
<dbReference type="InterPro" id="IPR039425">
    <property type="entry name" value="RNA_pol_sigma-70-like"/>
</dbReference>
<reference evidence="7" key="1">
    <citation type="submission" date="2023-03" db="EMBL/GenBank/DDBJ databases">
        <title>Andean soil-derived lignocellulolytic bacterial consortium as a source of novel taxa and putative plastic-active enzymes.</title>
        <authorList>
            <person name="Diaz-Garcia L."/>
            <person name="Chuvochina M."/>
            <person name="Feuerriegel G."/>
            <person name="Bunk B."/>
            <person name="Sproer C."/>
            <person name="Streit W.R."/>
            <person name="Rodriguez L.M."/>
            <person name="Overmann J."/>
            <person name="Jimenez D.J."/>
        </authorList>
    </citation>
    <scope>NUCLEOTIDE SEQUENCE</scope>
    <source>
        <strain evidence="7">MAG 833</strain>
    </source>
</reference>
<dbReference type="Gene3D" id="1.10.10.10">
    <property type="entry name" value="Winged helix-like DNA-binding domain superfamily/Winged helix DNA-binding domain"/>
    <property type="match status" value="1"/>
</dbReference>
<keyword evidence="2" id="KW-0805">Transcription regulation</keyword>
<dbReference type="InterPro" id="IPR013249">
    <property type="entry name" value="RNA_pol_sigma70_r4_t2"/>
</dbReference>
<keyword evidence="4" id="KW-0804">Transcription</keyword>
<dbReference type="GO" id="GO:0006352">
    <property type="term" value="P:DNA-templated transcription initiation"/>
    <property type="evidence" value="ECO:0007669"/>
    <property type="project" value="InterPro"/>
</dbReference>
<name>A0AAJ5X4C0_9CAUL</name>
<dbReference type="Pfam" id="PF04542">
    <property type="entry name" value="Sigma70_r2"/>
    <property type="match status" value="1"/>
</dbReference>
<gene>
    <name evidence="7" type="ORF">P0Y50_00380</name>
</gene>
<feature type="domain" description="RNA polymerase sigma-70 region 2" evidence="5">
    <location>
        <begin position="15"/>
        <end position="79"/>
    </location>
</feature>
<evidence type="ECO:0000259" key="6">
    <source>
        <dbReference type="Pfam" id="PF08281"/>
    </source>
</evidence>
<dbReference type="SUPFAM" id="SSF88659">
    <property type="entry name" value="Sigma3 and sigma4 domains of RNA polymerase sigma factors"/>
    <property type="match status" value="1"/>
</dbReference>
<protein>
    <submittedName>
        <fullName evidence="7">RNA polymerase sigma factor</fullName>
    </submittedName>
</protein>
<dbReference type="InterPro" id="IPR014284">
    <property type="entry name" value="RNA_pol_sigma-70_dom"/>
</dbReference>
<dbReference type="PANTHER" id="PTHR43133">
    <property type="entry name" value="RNA POLYMERASE ECF-TYPE SIGMA FACTO"/>
    <property type="match status" value="1"/>
</dbReference>
<evidence type="ECO:0000256" key="1">
    <source>
        <dbReference type="ARBA" id="ARBA00010641"/>
    </source>
</evidence>
<proteinExistence type="inferred from homology"/>
<feature type="domain" description="RNA polymerase sigma factor 70 region 4 type 2" evidence="6">
    <location>
        <begin position="112"/>
        <end position="164"/>
    </location>
</feature>
<dbReference type="InterPro" id="IPR036388">
    <property type="entry name" value="WH-like_DNA-bd_sf"/>
</dbReference>
<evidence type="ECO:0000313" key="8">
    <source>
        <dbReference type="Proteomes" id="UP001213664"/>
    </source>
</evidence>
<keyword evidence="3" id="KW-0731">Sigma factor</keyword>
<dbReference type="AlphaFoldDB" id="A0AAJ5X4C0"/>
<dbReference type="GO" id="GO:0003677">
    <property type="term" value="F:DNA binding"/>
    <property type="evidence" value="ECO:0007669"/>
    <property type="project" value="InterPro"/>
</dbReference>
<dbReference type="InterPro" id="IPR007627">
    <property type="entry name" value="RNA_pol_sigma70_r2"/>
</dbReference>
<comment type="similarity">
    <text evidence="1">Belongs to the sigma-70 factor family. ECF subfamily.</text>
</comment>
<evidence type="ECO:0000256" key="3">
    <source>
        <dbReference type="ARBA" id="ARBA00023082"/>
    </source>
</evidence>
<dbReference type="InterPro" id="IPR013324">
    <property type="entry name" value="RNA_pol_sigma_r3/r4-like"/>
</dbReference>
<dbReference type="CDD" id="cd06171">
    <property type="entry name" value="Sigma70_r4"/>
    <property type="match status" value="1"/>
</dbReference>
<accession>A0AAJ5X4C0</accession>
<dbReference type="EMBL" id="CP119326">
    <property type="protein sequence ID" value="WEK40095.1"/>
    <property type="molecule type" value="Genomic_DNA"/>
</dbReference>
<dbReference type="SUPFAM" id="SSF88946">
    <property type="entry name" value="Sigma2 domain of RNA polymerase sigma factors"/>
    <property type="match status" value="1"/>
</dbReference>
<dbReference type="GO" id="GO:0016987">
    <property type="term" value="F:sigma factor activity"/>
    <property type="evidence" value="ECO:0007669"/>
    <property type="project" value="UniProtKB-KW"/>
</dbReference>
<dbReference type="Gene3D" id="1.10.1740.10">
    <property type="match status" value="1"/>
</dbReference>
<evidence type="ECO:0000256" key="2">
    <source>
        <dbReference type="ARBA" id="ARBA00023015"/>
    </source>
</evidence>
<evidence type="ECO:0000256" key="4">
    <source>
        <dbReference type="ARBA" id="ARBA00023163"/>
    </source>
</evidence>
<sequence length="176" mass="19633">MSPNKSLRSEDIDAVDRQLRGMVRGQVRSAQDAEDLAQDSWARAVAAAVGSRQTPIADLRAYLFRTARNLIVDHRRRAAVRPIVEVEEAVLLSAADPQPTPEAALITSDELRRMDRIIAAMPAKPREVFRLARIEGLSYADIGRQLNISRQTVHQHMTRALLALQLATQTAFDQET</sequence>